<evidence type="ECO:0000256" key="3">
    <source>
        <dbReference type="ARBA" id="ARBA00022490"/>
    </source>
</evidence>
<dbReference type="InterPro" id="IPR004101">
    <property type="entry name" value="Mur_ligase_C"/>
</dbReference>
<dbReference type="SUPFAM" id="SSF51984">
    <property type="entry name" value="MurCD N-terminal domain"/>
    <property type="match status" value="1"/>
</dbReference>
<dbReference type="InterPro" id="IPR036565">
    <property type="entry name" value="Mur-like_cat_sf"/>
</dbReference>
<evidence type="ECO:0000313" key="11">
    <source>
        <dbReference type="EMBL" id="SUZ70302.1"/>
    </source>
</evidence>
<dbReference type="GO" id="GO:0051301">
    <property type="term" value="P:cell division"/>
    <property type="evidence" value="ECO:0007669"/>
    <property type="project" value="UniProtKB-KW"/>
</dbReference>
<dbReference type="GO" id="GO:0004326">
    <property type="term" value="F:tetrahydrofolylpolyglutamate synthase activity"/>
    <property type="evidence" value="ECO:0007669"/>
    <property type="project" value="InterPro"/>
</dbReference>
<dbReference type="Pfam" id="PF02875">
    <property type="entry name" value="Mur_ligase_C"/>
    <property type="match status" value="1"/>
</dbReference>
<keyword evidence="7" id="KW-0067">ATP-binding</keyword>
<comment type="pathway">
    <text evidence="2">Cell wall biogenesis; peptidoglycan biosynthesis.</text>
</comment>
<dbReference type="NCBIfam" id="TIGR01087">
    <property type="entry name" value="murD"/>
    <property type="match status" value="1"/>
</dbReference>
<dbReference type="Pfam" id="PF08245">
    <property type="entry name" value="Mur_ligase_M"/>
    <property type="match status" value="1"/>
</dbReference>
<dbReference type="GO" id="GO:0009252">
    <property type="term" value="P:peptidoglycan biosynthetic process"/>
    <property type="evidence" value="ECO:0007669"/>
    <property type="project" value="UniProtKB-UniPathway"/>
</dbReference>
<evidence type="ECO:0000256" key="7">
    <source>
        <dbReference type="ARBA" id="ARBA00022840"/>
    </source>
</evidence>
<keyword evidence="5" id="KW-0132">Cell division</keyword>
<accession>A0A381PTC1</accession>
<dbReference type="GO" id="GO:0005524">
    <property type="term" value="F:ATP binding"/>
    <property type="evidence" value="ECO:0007669"/>
    <property type="project" value="UniProtKB-KW"/>
</dbReference>
<evidence type="ECO:0000256" key="5">
    <source>
        <dbReference type="ARBA" id="ARBA00022618"/>
    </source>
</evidence>
<dbReference type="Gene3D" id="3.40.50.720">
    <property type="entry name" value="NAD(P)-binding Rossmann-like Domain"/>
    <property type="match status" value="1"/>
</dbReference>
<evidence type="ECO:0000256" key="6">
    <source>
        <dbReference type="ARBA" id="ARBA00022741"/>
    </source>
</evidence>
<dbReference type="Gene3D" id="3.90.190.20">
    <property type="entry name" value="Mur ligase, C-terminal domain"/>
    <property type="match status" value="1"/>
</dbReference>
<evidence type="ECO:0000256" key="1">
    <source>
        <dbReference type="ARBA" id="ARBA00004496"/>
    </source>
</evidence>
<dbReference type="InterPro" id="IPR018109">
    <property type="entry name" value="Folylpolyglutamate_synth_CS"/>
</dbReference>
<dbReference type="GO" id="GO:0008360">
    <property type="term" value="P:regulation of cell shape"/>
    <property type="evidence" value="ECO:0007669"/>
    <property type="project" value="InterPro"/>
</dbReference>
<dbReference type="InterPro" id="IPR036615">
    <property type="entry name" value="Mur_ligase_C_dom_sf"/>
</dbReference>
<dbReference type="PANTHER" id="PTHR43692:SF1">
    <property type="entry name" value="UDP-N-ACETYLMURAMOYLALANINE--D-GLUTAMATE LIGASE"/>
    <property type="match status" value="1"/>
</dbReference>
<keyword evidence="8" id="KW-0131">Cell cycle</keyword>
<keyword evidence="6" id="KW-0547">Nucleotide-binding</keyword>
<dbReference type="InterPro" id="IPR013221">
    <property type="entry name" value="Mur_ligase_cen"/>
</dbReference>
<dbReference type="UniPathway" id="UPA00219"/>
<proteinExistence type="inferred from homology"/>
<comment type="subcellular location">
    <subcellularLocation>
        <location evidence="1">Cytoplasm</location>
    </subcellularLocation>
</comment>
<dbReference type="PROSITE" id="PS01011">
    <property type="entry name" value="FOLYLPOLYGLU_SYNT_1"/>
    <property type="match status" value="1"/>
</dbReference>
<dbReference type="Gene3D" id="3.40.1190.10">
    <property type="entry name" value="Mur-like, catalytic domain"/>
    <property type="match status" value="1"/>
</dbReference>
<organism evidence="11">
    <name type="scientific">marine metagenome</name>
    <dbReference type="NCBI Taxonomy" id="408172"/>
    <lineage>
        <taxon>unclassified sequences</taxon>
        <taxon>metagenomes</taxon>
        <taxon>ecological metagenomes</taxon>
    </lineage>
</organism>
<sequence>MSGLSGSHIAVIGLGASGLAAARLALDKGGDVYVSDLRIEPEVAARRADLRERGAQVELGRHDIERLAEADMVVVSPGIPPHAPILRVLQDRGIRWISEPEFAVQFFSGSLIAVTGTNGKTTTTLLLGHLLETAGVRVGVGGNVGGGLAPAASELALMVPAPDWYVLEMSSFQLSAIQSFRPDIGILTNLFPDHLDRYPSLEAYYADKARIFDNADHQSTWVLPEGDGVVDSLIGNTPGDRFYYGEDEQSETHAFMTDGVLTLRFEDHRYPLLEMDDLSLIGRHNIRNALAASLATHLVGVPAESIADGLHTARPLPHRLELVAAHNGVVWLNDSKATNVAATRSALESLIQPVVLLLGGVDKGEDFRSLIPPVANLRAVLAYGAAAPRIVNEVEDAVLVDGDLALVVQHAKKLAEEGDAILLSPACSSFDMFDNYEERGRVFAALASESL</sequence>
<evidence type="ECO:0000256" key="4">
    <source>
        <dbReference type="ARBA" id="ARBA00022598"/>
    </source>
</evidence>
<dbReference type="SUPFAM" id="SSF53244">
    <property type="entry name" value="MurD-like peptide ligases, peptide-binding domain"/>
    <property type="match status" value="1"/>
</dbReference>
<dbReference type="Pfam" id="PF21799">
    <property type="entry name" value="MurD-like_N"/>
    <property type="match status" value="1"/>
</dbReference>
<dbReference type="PANTHER" id="PTHR43692">
    <property type="entry name" value="UDP-N-ACETYLMURAMOYLALANINE--D-GLUTAMATE LIGASE"/>
    <property type="match status" value="1"/>
</dbReference>
<keyword evidence="4" id="KW-0436">Ligase</keyword>
<name>A0A381PTC1_9ZZZZ</name>
<evidence type="ECO:0000256" key="2">
    <source>
        <dbReference type="ARBA" id="ARBA00004752"/>
    </source>
</evidence>
<gene>
    <name evidence="11" type="ORF">METZ01_LOCUS23156</name>
</gene>
<evidence type="ECO:0000259" key="9">
    <source>
        <dbReference type="Pfam" id="PF02875"/>
    </source>
</evidence>
<feature type="domain" description="Mur ligase C-terminal" evidence="9">
    <location>
        <begin position="318"/>
        <end position="427"/>
    </location>
</feature>
<dbReference type="GO" id="GO:0008764">
    <property type="term" value="F:UDP-N-acetylmuramoylalanine-D-glutamate ligase activity"/>
    <property type="evidence" value="ECO:0007669"/>
    <property type="project" value="UniProtKB-EC"/>
</dbReference>
<evidence type="ECO:0000256" key="8">
    <source>
        <dbReference type="ARBA" id="ARBA00023306"/>
    </source>
</evidence>
<protein>
    <submittedName>
        <fullName evidence="11">Uncharacterized protein</fullName>
    </submittedName>
</protein>
<dbReference type="HAMAP" id="MF_00639">
    <property type="entry name" value="MurD"/>
    <property type="match status" value="1"/>
</dbReference>
<feature type="domain" description="Mur ligase central" evidence="10">
    <location>
        <begin position="114"/>
        <end position="295"/>
    </location>
</feature>
<dbReference type="AlphaFoldDB" id="A0A381PTC1"/>
<reference evidence="11" key="1">
    <citation type="submission" date="2018-05" db="EMBL/GenBank/DDBJ databases">
        <authorList>
            <person name="Lanie J.A."/>
            <person name="Ng W.-L."/>
            <person name="Kazmierczak K.M."/>
            <person name="Andrzejewski T.M."/>
            <person name="Davidsen T.M."/>
            <person name="Wayne K.J."/>
            <person name="Tettelin H."/>
            <person name="Glass J.I."/>
            <person name="Rusch D."/>
            <person name="Podicherti R."/>
            <person name="Tsui H.-C.T."/>
            <person name="Winkler M.E."/>
        </authorList>
    </citation>
    <scope>NUCLEOTIDE SEQUENCE</scope>
</reference>
<dbReference type="SUPFAM" id="SSF53623">
    <property type="entry name" value="MurD-like peptide ligases, catalytic domain"/>
    <property type="match status" value="1"/>
</dbReference>
<dbReference type="EMBL" id="UINC01001086">
    <property type="protein sequence ID" value="SUZ70302.1"/>
    <property type="molecule type" value="Genomic_DNA"/>
</dbReference>
<keyword evidence="3" id="KW-0963">Cytoplasm</keyword>
<dbReference type="InterPro" id="IPR005762">
    <property type="entry name" value="MurD"/>
</dbReference>
<evidence type="ECO:0000259" key="10">
    <source>
        <dbReference type="Pfam" id="PF08245"/>
    </source>
</evidence>
<dbReference type="GO" id="GO:0005737">
    <property type="term" value="C:cytoplasm"/>
    <property type="evidence" value="ECO:0007669"/>
    <property type="project" value="UniProtKB-SubCell"/>
</dbReference>